<gene>
    <name evidence="1" type="ORF">BV22DRAFT_1052627</name>
</gene>
<proteinExistence type="predicted"/>
<organism evidence="1 2">
    <name type="scientific">Leucogyrophana mollusca</name>
    <dbReference type="NCBI Taxonomy" id="85980"/>
    <lineage>
        <taxon>Eukaryota</taxon>
        <taxon>Fungi</taxon>
        <taxon>Dikarya</taxon>
        <taxon>Basidiomycota</taxon>
        <taxon>Agaricomycotina</taxon>
        <taxon>Agaricomycetes</taxon>
        <taxon>Agaricomycetidae</taxon>
        <taxon>Boletales</taxon>
        <taxon>Boletales incertae sedis</taxon>
        <taxon>Leucogyrophana</taxon>
    </lineage>
</organism>
<evidence type="ECO:0000313" key="2">
    <source>
        <dbReference type="Proteomes" id="UP000790709"/>
    </source>
</evidence>
<evidence type="ECO:0000313" key="1">
    <source>
        <dbReference type="EMBL" id="KAH7917173.1"/>
    </source>
</evidence>
<reference evidence="1" key="1">
    <citation type="journal article" date="2021" name="New Phytol.">
        <title>Evolutionary innovations through gain and loss of genes in the ectomycorrhizal Boletales.</title>
        <authorList>
            <person name="Wu G."/>
            <person name="Miyauchi S."/>
            <person name="Morin E."/>
            <person name="Kuo A."/>
            <person name="Drula E."/>
            <person name="Varga T."/>
            <person name="Kohler A."/>
            <person name="Feng B."/>
            <person name="Cao Y."/>
            <person name="Lipzen A."/>
            <person name="Daum C."/>
            <person name="Hundley H."/>
            <person name="Pangilinan J."/>
            <person name="Johnson J."/>
            <person name="Barry K."/>
            <person name="LaButti K."/>
            <person name="Ng V."/>
            <person name="Ahrendt S."/>
            <person name="Min B."/>
            <person name="Choi I.G."/>
            <person name="Park H."/>
            <person name="Plett J.M."/>
            <person name="Magnuson J."/>
            <person name="Spatafora J.W."/>
            <person name="Nagy L.G."/>
            <person name="Henrissat B."/>
            <person name="Grigoriev I.V."/>
            <person name="Yang Z.L."/>
            <person name="Xu J."/>
            <person name="Martin F.M."/>
        </authorList>
    </citation>
    <scope>NUCLEOTIDE SEQUENCE</scope>
    <source>
        <strain evidence="1">KUC20120723A-06</strain>
    </source>
</reference>
<comment type="caution">
    <text evidence="1">The sequence shown here is derived from an EMBL/GenBank/DDBJ whole genome shotgun (WGS) entry which is preliminary data.</text>
</comment>
<dbReference type="Proteomes" id="UP000790709">
    <property type="component" value="Unassembled WGS sequence"/>
</dbReference>
<dbReference type="EMBL" id="MU267212">
    <property type="protein sequence ID" value="KAH7917173.1"/>
    <property type="molecule type" value="Genomic_DNA"/>
</dbReference>
<sequence>ASQSRPRHPTPAPGVPPAPQAFHPRPRCPSDTLQVYVHLARLQQNANWQRGRALEESEERGREVGEKAGFSIGGDQPSYPLIANTDGRGVGEYPNLMIYYSYSERAREVVGRWREDVRGARRCGKVAGGCGKVAGGCERREMAQQSARRRERVKEGERRWREGARRSGGCGGDSRACEVCRGARWGEKVIGGRKSVRGGARRREWHKNVIGGRGEG</sequence>
<accession>A0ACB8AX74</accession>
<keyword evidence="2" id="KW-1185">Reference proteome</keyword>
<name>A0ACB8AX74_9AGAM</name>
<protein>
    <submittedName>
        <fullName evidence="1">Uncharacterized protein</fullName>
    </submittedName>
</protein>
<feature type="non-terminal residue" evidence="1">
    <location>
        <position position="1"/>
    </location>
</feature>